<dbReference type="AlphaFoldDB" id="A0A162N891"/>
<dbReference type="RefSeq" id="WP_068661054.1">
    <property type="nucleotide sequence ID" value="NZ_CP017770.1"/>
</dbReference>
<dbReference type="OrthoDB" id="2509598at2"/>
<comment type="caution">
    <text evidence="1">The sequence shown here is derived from an EMBL/GenBank/DDBJ whole genome shotgun (WGS) entry which is preliminary data.</text>
</comment>
<dbReference type="InterPro" id="IPR027417">
    <property type="entry name" value="P-loop_NTPase"/>
</dbReference>
<reference evidence="1 2" key="1">
    <citation type="submission" date="2016-02" db="EMBL/GenBank/DDBJ databases">
        <title>Paenibacillus sp. LPB0068, isolated from Crassostrea gigas.</title>
        <authorList>
            <person name="Shin S.-K."/>
            <person name="Yi H."/>
        </authorList>
    </citation>
    <scope>NUCLEOTIDE SEQUENCE [LARGE SCALE GENOMIC DNA]</scope>
    <source>
        <strain evidence="1 2">LPB0068</strain>
    </source>
</reference>
<dbReference type="KEGG" id="pcx:LPB68_16400"/>
<evidence type="ECO:0008006" key="3">
    <source>
        <dbReference type="Google" id="ProtNLM"/>
    </source>
</evidence>
<accession>A0A162N891</accession>
<sequence length="690" mass="81465">MAVNRDKEIGKMFNYLGKGHKTNIHTDAFRDIANVFFDFYDEYDKQFTQFLEFKNGEHEQQKSDPNVSWVCNASMGHGKTTVLISFLKWLVSETKHKKKIPVLMVIRENNMADDIFNEMKAFNENCIVVVDKDNKENIEIYVPYHQIVIITHARMDNLALGYGNQNQYSTWHQYNQWAFSSREKLDPKNLINKRKRMLIVDEKPSGKNCSFFDIASKNNGLDWFDNLSKTLKLSNILVQDYRSQISNLISDHLYINETSHTKALIYNDRYKDNIRVENLKSILKKILKSDESKRNIESIKQLKHFEKLLYEDNVGRIDNYDDRGVVGRKIIVSERIDYMKLKMNMLVLDGTAVLNKRQYIGFNLKEVKNYNDYSRLTIIQDLINTSKYSRSKEKSTTQKTIHERITKLHQAHTEMFVLPMKYDIPIYKGMGSIHKIHLDSFEIKVNENTKPINLLNTTGKNILRDILALYLTSVPKMNADYYKAIAISLYGDDVELDINEDENSTCWFKDMKLEMIYRGELYAEILQIIHRTALRKIKDKTPIHIYIAFDDSKGDSYLRDFQPLVYELNDWYFKNCKYTWHQLHDDSLYGLEDKVKAFADDISKWISKNITYFNKLPLPLSKIDEGKDGIGEKFRNWLKRNWRGNEELINKNFADLGFEIYEKKDKNSDRTKYIATFKNHRIHSKWEDIG</sequence>
<dbReference type="SUPFAM" id="SSF52540">
    <property type="entry name" value="P-loop containing nucleoside triphosphate hydrolases"/>
    <property type="match status" value="1"/>
</dbReference>
<keyword evidence="2" id="KW-1185">Reference proteome</keyword>
<evidence type="ECO:0000313" key="2">
    <source>
        <dbReference type="Proteomes" id="UP000077134"/>
    </source>
</evidence>
<proteinExistence type="predicted"/>
<gene>
    <name evidence="1" type="ORF">PNBC_19270</name>
</gene>
<dbReference type="Gene3D" id="3.40.50.300">
    <property type="entry name" value="P-loop containing nucleotide triphosphate hydrolases"/>
    <property type="match status" value="1"/>
</dbReference>
<dbReference type="Proteomes" id="UP000077134">
    <property type="component" value="Unassembled WGS sequence"/>
</dbReference>
<evidence type="ECO:0000313" key="1">
    <source>
        <dbReference type="EMBL" id="OAB71442.1"/>
    </source>
</evidence>
<organism evidence="1 2">
    <name type="scientific">Paenibacillus crassostreae</name>
    <dbReference type="NCBI Taxonomy" id="1763538"/>
    <lineage>
        <taxon>Bacteria</taxon>
        <taxon>Bacillati</taxon>
        <taxon>Bacillota</taxon>
        <taxon>Bacilli</taxon>
        <taxon>Bacillales</taxon>
        <taxon>Paenibacillaceae</taxon>
        <taxon>Paenibacillus</taxon>
    </lineage>
</organism>
<name>A0A162N891_9BACL</name>
<protein>
    <recommendedName>
        <fullName evidence="3">Helicase/UvrB N-terminal domain-containing protein</fullName>
    </recommendedName>
</protein>
<dbReference type="EMBL" id="LSFN01000039">
    <property type="protein sequence ID" value="OAB71442.1"/>
    <property type="molecule type" value="Genomic_DNA"/>
</dbReference>